<dbReference type="EMBL" id="JAUHHV010000007">
    <property type="protein sequence ID" value="KAK1417572.1"/>
    <property type="molecule type" value="Genomic_DNA"/>
</dbReference>
<organism evidence="2 3">
    <name type="scientific">Tagetes erecta</name>
    <name type="common">African marigold</name>
    <dbReference type="NCBI Taxonomy" id="13708"/>
    <lineage>
        <taxon>Eukaryota</taxon>
        <taxon>Viridiplantae</taxon>
        <taxon>Streptophyta</taxon>
        <taxon>Embryophyta</taxon>
        <taxon>Tracheophyta</taxon>
        <taxon>Spermatophyta</taxon>
        <taxon>Magnoliopsida</taxon>
        <taxon>eudicotyledons</taxon>
        <taxon>Gunneridae</taxon>
        <taxon>Pentapetalae</taxon>
        <taxon>asterids</taxon>
        <taxon>campanulids</taxon>
        <taxon>Asterales</taxon>
        <taxon>Asteraceae</taxon>
        <taxon>Asteroideae</taxon>
        <taxon>Heliantheae alliance</taxon>
        <taxon>Tageteae</taxon>
        <taxon>Tagetes</taxon>
    </lineage>
</organism>
<gene>
    <name evidence="2" type="ORF">QVD17_26701</name>
</gene>
<keyword evidence="1" id="KW-1133">Transmembrane helix</keyword>
<protein>
    <submittedName>
        <fullName evidence="2">Uncharacterized protein</fullName>
    </submittedName>
</protein>
<keyword evidence="1" id="KW-0472">Membrane</keyword>
<name>A0AAD8NQK0_TARER</name>
<dbReference type="Proteomes" id="UP001229421">
    <property type="component" value="Unassembled WGS sequence"/>
</dbReference>
<dbReference type="AlphaFoldDB" id="A0AAD8NQK0"/>
<comment type="caution">
    <text evidence="2">The sequence shown here is derived from an EMBL/GenBank/DDBJ whole genome shotgun (WGS) entry which is preliminary data.</text>
</comment>
<reference evidence="2" key="1">
    <citation type="journal article" date="2023" name="bioRxiv">
        <title>Improved chromosome-level genome assembly for marigold (Tagetes erecta).</title>
        <authorList>
            <person name="Jiang F."/>
            <person name="Yuan L."/>
            <person name="Wang S."/>
            <person name="Wang H."/>
            <person name="Xu D."/>
            <person name="Wang A."/>
            <person name="Fan W."/>
        </authorList>
    </citation>
    <scope>NUCLEOTIDE SEQUENCE</scope>
    <source>
        <strain evidence="2">WSJ</strain>
        <tissue evidence="2">Leaf</tissue>
    </source>
</reference>
<keyword evidence="3" id="KW-1185">Reference proteome</keyword>
<evidence type="ECO:0000313" key="3">
    <source>
        <dbReference type="Proteomes" id="UP001229421"/>
    </source>
</evidence>
<sequence>MPNIIVRSPSASPSAGQQPYAPHIALCAAPEGNGQEWPCVTIQQSYQNPPSPNCHTISWRHYLYSIIIIIIHLSIIDSLQVTRVLFVL</sequence>
<accession>A0AAD8NQK0</accession>
<keyword evidence="1" id="KW-0812">Transmembrane</keyword>
<feature type="transmembrane region" description="Helical" evidence="1">
    <location>
        <begin position="62"/>
        <end position="86"/>
    </location>
</feature>
<evidence type="ECO:0000313" key="2">
    <source>
        <dbReference type="EMBL" id="KAK1417572.1"/>
    </source>
</evidence>
<evidence type="ECO:0000256" key="1">
    <source>
        <dbReference type="SAM" id="Phobius"/>
    </source>
</evidence>
<proteinExistence type="predicted"/>